<reference evidence="6" key="1">
    <citation type="submission" date="2025-08" db="UniProtKB">
        <authorList>
            <consortium name="Ensembl"/>
        </authorList>
    </citation>
    <scope>IDENTIFICATION</scope>
</reference>
<reference evidence="6" key="2">
    <citation type="submission" date="2025-09" db="UniProtKB">
        <authorList>
            <consortium name="Ensembl"/>
        </authorList>
    </citation>
    <scope>IDENTIFICATION</scope>
</reference>
<dbReference type="AlphaFoldDB" id="A0A8C7FLT0"/>
<comment type="similarity">
    <text evidence="2">Belongs to the spexin family.</text>
</comment>
<evidence type="ECO:0000256" key="3">
    <source>
        <dbReference type="ARBA" id="ARBA00022525"/>
    </source>
</evidence>
<evidence type="ECO:0000256" key="2">
    <source>
        <dbReference type="ARBA" id="ARBA00006687"/>
    </source>
</evidence>
<dbReference type="GeneTree" id="ENSGT00390000012501"/>
<dbReference type="InterPro" id="IPR028126">
    <property type="entry name" value="Spexin"/>
</dbReference>
<dbReference type="Pfam" id="PF15171">
    <property type="entry name" value="Spexin"/>
    <property type="match status" value="1"/>
</dbReference>
<keyword evidence="3" id="KW-0964">Secreted</keyword>
<keyword evidence="5" id="KW-0732">Signal</keyword>
<name>A0A8C7FLT0_ONCKI</name>
<evidence type="ECO:0000256" key="1">
    <source>
        <dbReference type="ARBA" id="ARBA00004613"/>
    </source>
</evidence>
<evidence type="ECO:0000256" key="5">
    <source>
        <dbReference type="ARBA" id="ARBA00022729"/>
    </source>
</evidence>
<comment type="subcellular location">
    <subcellularLocation>
        <location evidence="1">Secreted</location>
    </subcellularLocation>
</comment>
<sequence length="121" mass="13830">HDCLWQLIVFIKCVLCTLKFYALALLLLATLVSHSWSAPKGSFQRRNWSPQAMLYLKGTQGRRFISEDRKEGDVYDTLHLETRSQNTERLSVNQAATVLLNFLRQAKEDSELGHIGTYSNG</sequence>
<evidence type="ECO:0000313" key="6">
    <source>
        <dbReference type="Ensembl" id="ENSOKIP00005029928.1"/>
    </source>
</evidence>
<dbReference type="GO" id="GO:0005576">
    <property type="term" value="C:extracellular region"/>
    <property type="evidence" value="ECO:0007669"/>
    <property type="project" value="UniProtKB-SubCell"/>
</dbReference>
<dbReference type="PANTHER" id="PTHR28590:SF1">
    <property type="entry name" value="SPEXIN"/>
    <property type="match status" value="1"/>
</dbReference>
<gene>
    <name evidence="6" type="primary">SPX</name>
    <name evidence="6" type="synonym">spx</name>
</gene>
<dbReference type="Ensembl" id="ENSOKIT00005031650.1">
    <property type="protein sequence ID" value="ENSOKIP00005029928.1"/>
    <property type="gene ID" value="ENSOKIG00005012878.1"/>
</dbReference>
<keyword evidence="4" id="KW-0372">Hormone</keyword>
<keyword evidence="7" id="KW-1185">Reference proteome</keyword>
<proteinExistence type="inferred from homology"/>
<protein>
    <submittedName>
        <fullName evidence="6">Spexin hormone</fullName>
    </submittedName>
</protein>
<dbReference type="PANTHER" id="PTHR28590">
    <property type="entry name" value="SPEXIN"/>
    <property type="match status" value="1"/>
</dbReference>
<evidence type="ECO:0000313" key="7">
    <source>
        <dbReference type="Proteomes" id="UP000694557"/>
    </source>
</evidence>
<accession>A0A8C7FLT0</accession>
<dbReference type="GO" id="GO:0005184">
    <property type="term" value="F:neuropeptide hormone activity"/>
    <property type="evidence" value="ECO:0007669"/>
    <property type="project" value="InterPro"/>
</dbReference>
<evidence type="ECO:0000256" key="4">
    <source>
        <dbReference type="ARBA" id="ARBA00022702"/>
    </source>
</evidence>
<organism evidence="6 7">
    <name type="scientific">Oncorhynchus kisutch</name>
    <name type="common">Coho salmon</name>
    <name type="synonym">Salmo kisutch</name>
    <dbReference type="NCBI Taxonomy" id="8019"/>
    <lineage>
        <taxon>Eukaryota</taxon>
        <taxon>Metazoa</taxon>
        <taxon>Chordata</taxon>
        <taxon>Craniata</taxon>
        <taxon>Vertebrata</taxon>
        <taxon>Euteleostomi</taxon>
        <taxon>Actinopterygii</taxon>
        <taxon>Neopterygii</taxon>
        <taxon>Teleostei</taxon>
        <taxon>Protacanthopterygii</taxon>
        <taxon>Salmoniformes</taxon>
        <taxon>Salmonidae</taxon>
        <taxon>Salmoninae</taxon>
        <taxon>Oncorhynchus</taxon>
    </lineage>
</organism>
<dbReference type="Proteomes" id="UP000694557">
    <property type="component" value="Unassembled WGS sequence"/>
</dbReference>